<keyword evidence="4 6" id="KW-0472">Membrane</keyword>
<gene>
    <name evidence="8" type="ORF">PG996_008423</name>
</gene>
<proteinExistence type="inferred from homology"/>
<keyword evidence="2 6" id="KW-0812">Transmembrane</keyword>
<evidence type="ECO:0000256" key="1">
    <source>
        <dbReference type="ARBA" id="ARBA00004141"/>
    </source>
</evidence>
<dbReference type="InterPro" id="IPR049326">
    <property type="entry name" value="Rhodopsin_dom_fungi"/>
</dbReference>
<dbReference type="InterPro" id="IPR052337">
    <property type="entry name" value="SAT4-like"/>
</dbReference>
<protein>
    <recommendedName>
        <fullName evidence="7">Rhodopsin domain-containing protein</fullName>
    </recommendedName>
</protein>
<feature type="transmembrane region" description="Helical" evidence="6">
    <location>
        <begin position="31"/>
        <end position="51"/>
    </location>
</feature>
<name>A0ABR1V0E1_9PEZI</name>
<evidence type="ECO:0000256" key="2">
    <source>
        <dbReference type="ARBA" id="ARBA00022692"/>
    </source>
</evidence>
<dbReference type="Proteomes" id="UP001446871">
    <property type="component" value="Unassembled WGS sequence"/>
</dbReference>
<organism evidence="8 9">
    <name type="scientific">Apiospora saccharicola</name>
    <dbReference type="NCBI Taxonomy" id="335842"/>
    <lineage>
        <taxon>Eukaryota</taxon>
        <taxon>Fungi</taxon>
        <taxon>Dikarya</taxon>
        <taxon>Ascomycota</taxon>
        <taxon>Pezizomycotina</taxon>
        <taxon>Sordariomycetes</taxon>
        <taxon>Xylariomycetidae</taxon>
        <taxon>Amphisphaeriales</taxon>
        <taxon>Apiosporaceae</taxon>
        <taxon>Apiospora</taxon>
    </lineage>
</organism>
<feature type="transmembrane region" description="Helical" evidence="6">
    <location>
        <begin position="188"/>
        <end position="206"/>
    </location>
</feature>
<dbReference type="Pfam" id="PF20684">
    <property type="entry name" value="Fung_rhodopsin"/>
    <property type="match status" value="1"/>
</dbReference>
<dbReference type="PANTHER" id="PTHR33048">
    <property type="entry name" value="PTH11-LIKE INTEGRAL MEMBRANE PROTEIN (AFU_ORTHOLOGUE AFUA_5G11245)"/>
    <property type="match status" value="1"/>
</dbReference>
<comment type="subcellular location">
    <subcellularLocation>
        <location evidence="1">Membrane</location>
        <topology evidence="1">Multi-pass membrane protein</topology>
    </subcellularLocation>
</comment>
<reference evidence="8 9" key="1">
    <citation type="submission" date="2023-01" db="EMBL/GenBank/DDBJ databases">
        <title>Analysis of 21 Apiospora genomes using comparative genomics revels a genus with tremendous synthesis potential of carbohydrate active enzymes and secondary metabolites.</title>
        <authorList>
            <person name="Sorensen T."/>
        </authorList>
    </citation>
    <scope>NUCLEOTIDE SEQUENCE [LARGE SCALE GENOMIC DNA]</scope>
    <source>
        <strain evidence="8 9">CBS 83171</strain>
    </source>
</reference>
<feature type="transmembrane region" description="Helical" evidence="6">
    <location>
        <begin position="107"/>
        <end position="128"/>
    </location>
</feature>
<keyword evidence="3 6" id="KW-1133">Transmembrane helix</keyword>
<keyword evidence="9" id="KW-1185">Reference proteome</keyword>
<dbReference type="EMBL" id="JAQQWM010000005">
    <property type="protein sequence ID" value="KAK8063771.1"/>
    <property type="molecule type" value="Genomic_DNA"/>
</dbReference>
<feature type="transmembrane region" description="Helical" evidence="6">
    <location>
        <begin position="226"/>
        <end position="246"/>
    </location>
</feature>
<sequence length="348" mass="37942">MWTLSGISLTMVLLRLYTRAAIVRSIAADDYVYATAGLFLVLYTVFTHISALYGFGQNIWTLSSDDAASAIFWEMMCQAAAVISMALAKISLALFLLRIVVVTWHKIAIWASIITLAIISASASVVLWTQCRPVNRTWDRERVDGICDVPLTPVATTLGAWCVVVDLFLAVFPWRFIWGLDMPKGEKITIAGSMSLGILAGIAGILRTVEIGGLDGSNFTYETVPLVIWSAVEIAVTMVCVIIPVIRPLCRRICESTRSSSSYQKHGAGSDSSQRCSSIALRTIGGSSVDGGEYLTPSDLLKRDMKLGLRTLSITQVVSNKGGSQEEILGEEYRNSVRITDEVSVSRE</sequence>
<evidence type="ECO:0000256" key="4">
    <source>
        <dbReference type="ARBA" id="ARBA00023136"/>
    </source>
</evidence>
<comment type="similarity">
    <text evidence="5">Belongs to the SAT4 family.</text>
</comment>
<comment type="caution">
    <text evidence="8">The sequence shown here is derived from an EMBL/GenBank/DDBJ whole genome shotgun (WGS) entry which is preliminary data.</text>
</comment>
<dbReference type="PANTHER" id="PTHR33048:SF93">
    <property type="entry name" value="INTEGRAL MEMBRANE PROTEIN"/>
    <property type="match status" value="1"/>
</dbReference>
<feature type="transmembrane region" description="Helical" evidence="6">
    <location>
        <begin position="158"/>
        <end position="176"/>
    </location>
</feature>
<feature type="domain" description="Rhodopsin" evidence="7">
    <location>
        <begin position="14"/>
        <end position="252"/>
    </location>
</feature>
<evidence type="ECO:0000256" key="3">
    <source>
        <dbReference type="ARBA" id="ARBA00022989"/>
    </source>
</evidence>
<evidence type="ECO:0000259" key="7">
    <source>
        <dbReference type="Pfam" id="PF20684"/>
    </source>
</evidence>
<evidence type="ECO:0000256" key="6">
    <source>
        <dbReference type="SAM" id="Phobius"/>
    </source>
</evidence>
<evidence type="ECO:0000313" key="8">
    <source>
        <dbReference type="EMBL" id="KAK8063771.1"/>
    </source>
</evidence>
<accession>A0ABR1V0E1</accession>
<feature type="transmembrane region" description="Helical" evidence="6">
    <location>
        <begin position="71"/>
        <end position="95"/>
    </location>
</feature>
<evidence type="ECO:0000313" key="9">
    <source>
        <dbReference type="Proteomes" id="UP001446871"/>
    </source>
</evidence>
<evidence type="ECO:0000256" key="5">
    <source>
        <dbReference type="ARBA" id="ARBA00038359"/>
    </source>
</evidence>